<keyword evidence="2" id="KW-1185">Reference proteome</keyword>
<sequence>MDTITASPTLSITRDRGIYTIHALDLDGLKPVGTYKSASAAWAAIDQLDMPSYGEVETALAA</sequence>
<proteinExistence type="predicted"/>
<reference evidence="1 2" key="1">
    <citation type="submission" date="2022-06" db="EMBL/GenBank/DDBJ databases">
        <title>Paraconexibacter antarcticus.</title>
        <authorList>
            <person name="Kim C.S."/>
        </authorList>
    </citation>
    <scope>NUCLEOTIDE SEQUENCE [LARGE SCALE GENOMIC DNA]</scope>
    <source>
        <strain evidence="1 2">02-257</strain>
    </source>
</reference>
<gene>
    <name evidence="1" type="ORF">NBH00_09065</name>
</gene>
<name>A0ABY5DYD6_9ACTN</name>
<dbReference type="RefSeq" id="WP_254573014.1">
    <property type="nucleotide sequence ID" value="NZ_CP098502.1"/>
</dbReference>
<accession>A0ABY5DYD6</accession>
<dbReference type="EMBL" id="CP098502">
    <property type="protein sequence ID" value="UTI66343.1"/>
    <property type="molecule type" value="Genomic_DNA"/>
</dbReference>
<dbReference type="Proteomes" id="UP001056035">
    <property type="component" value="Chromosome"/>
</dbReference>
<organism evidence="1 2">
    <name type="scientific">Paraconexibacter antarcticus</name>
    <dbReference type="NCBI Taxonomy" id="2949664"/>
    <lineage>
        <taxon>Bacteria</taxon>
        <taxon>Bacillati</taxon>
        <taxon>Actinomycetota</taxon>
        <taxon>Thermoleophilia</taxon>
        <taxon>Solirubrobacterales</taxon>
        <taxon>Paraconexibacteraceae</taxon>
        <taxon>Paraconexibacter</taxon>
    </lineage>
</organism>
<protein>
    <submittedName>
        <fullName evidence="1">Uncharacterized protein</fullName>
    </submittedName>
</protein>
<evidence type="ECO:0000313" key="2">
    <source>
        <dbReference type="Proteomes" id="UP001056035"/>
    </source>
</evidence>
<evidence type="ECO:0000313" key="1">
    <source>
        <dbReference type="EMBL" id="UTI66343.1"/>
    </source>
</evidence>